<feature type="transmembrane region" description="Helical" evidence="7">
    <location>
        <begin position="169"/>
        <end position="187"/>
    </location>
</feature>
<dbReference type="InterPro" id="IPR039421">
    <property type="entry name" value="Type_1_exporter"/>
</dbReference>
<dbReference type="InterPro" id="IPR003439">
    <property type="entry name" value="ABC_transporter-like_ATP-bd"/>
</dbReference>
<evidence type="ECO:0000313" key="10">
    <source>
        <dbReference type="EMBL" id="SBV93902.1"/>
    </source>
</evidence>
<keyword evidence="6 7" id="KW-0472">Membrane</keyword>
<feature type="transmembrane region" description="Helical" evidence="7">
    <location>
        <begin position="255"/>
        <end position="273"/>
    </location>
</feature>
<evidence type="ECO:0000256" key="6">
    <source>
        <dbReference type="ARBA" id="ARBA00023136"/>
    </source>
</evidence>
<dbReference type="EC" id="3.6.3.-" evidence="10"/>
<feature type="domain" description="ABC transmembrane type-1" evidence="9">
    <location>
        <begin position="32"/>
        <end position="312"/>
    </location>
</feature>
<dbReference type="GO" id="GO:0016887">
    <property type="term" value="F:ATP hydrolysis activity"/>
    <property type="evidence" value="ECO:0007669"/>
    <property type="project" value="InterPro"/>
</dbReference>
<feature type="domain" description="ABC transporter" evidence="8">
    <location>
        <begin position="346"/>
        <end position="580"/>
    </location>
</feature>
<dbReference type="Pfam" id="PF00005">
    <property type="entry name" value="ABC_tran"/>
    <property type="match status" value="1"/>
</dbReference>
<dbReference type="PROSITE" id="PS50893">
    <property type="entry name" value="ABC_TRANSPORTER_2"/>
    <property type="match status" value="1"/>
</dbReference>
<keyword evidence="3" id="KW-0547">Nucleotide-binding</keyword>
<keyword evidence="2 7" id="KW-0812">Transmembrane</keyword>
<dbReference type="CDD" id="cd18552">
    <property type="entry name" value="ABC_6TM_MsbA_like"/>
    <property type="match status" value="1"/>
</dbReference>
<keyword evidence="4 10" id="KW-0067">ATP-binding</keyword>
<evidence type="ECO:0000256" key="3">
    <source>
        <dbReference type="ARBA" id="ARBA00022741"/>
    </source>
</evidence>
<dbReference type="AlphaFoldDB" id="A0A212J360"/>
<dbReference type="SUPFAM" id="SSF90123">
    <property type="entry name" value="ABC transporter transmembrane region"/>
    <property type="match status" value="1"/>
</dbReference>
<organism evidence="10">
    <name type="scientific">uncultured delta proteobacterium</name>
    <dbReference type="NCBI Taxonomy" id="34034"/>
    <lineage>
        <taxon>Bacteria</taxon>
        <taxon>Deltaproteobacteria</taxon>
        <taxon>environmental samples</taxon>
    </lineage>
</organism>
<gene>
    <name evidence="10" type="primary">msbA</name>
    <name evidence="10" type="ORF">KL86DPRO_10611</name>
</gene>
<dbReference type="InterPro" id="IPR011527">
    <property type="entry name" value="ABC1_TM_dom"/>
</dbReference>
<evidence type="ECO:0000259" key="9">
    <source>
        <dbReference type="PROSITE" id="PS50929"/>
    </source>
</evidence>
<evidence type="ECO:0000256" key="4">
    <source>
        <dbReference type="ARBA" id="ARBA00022840"/>
    </source>
</evidence>
<reference evidence="10" key="1">
    <citation type="submission" date="2016-04" db="EMBL/GenBank/DDBJ databases">
        <authorList>
            <person name="Evans L.H."/>
            <person name="Alamgir A."/>
            <person name="Owens N."/>
            <person name="Weber N.D."/>
            <person name="Virtaneva K."/>
            <person name="Barbian K."/>
            <person name="Babar A."/>
            <person name="Rosenke K."/>
        </authorList>
    </citation>
    <scope>NUCLEOTIDE SEQUENCE</scope>
    <source>
        <strain evidence="10">86</strain>
    </source>
</reference>
<feature type="transmembrane region" description="Helical" evidence="7">
    <location>
        <begin position="136"/>
        <end position="163"/>
    </location>
</feature>
<dbReference type="SUPFAM" id="SSF52540">
    <property type="entry name" value="P-loop containing nucleoside triphosphate hydrolases"/>
    <property type="match status" value="1"/>
</dbReference>
<evidence type="ECO:0000256" key="7">
    <source>
        <dbReference type="SAM" id="Phobius"/>
    </source>
</evidence>
<name>A0A212J360_9DELT</name>
<dbReference type="PROSITE" id="PS00211">
    <property type="entry name" value="ABC_TRANSPORTER_1"/>
    <property type="match status" value="1"/>
</dbReference>
<dbReference type="PROSITE" id="PS50929">
    <property type="entry name" value="ABC_TM1F"/>
    <property type="match status" value="1"/>
</dbReference>
<keyword evidence="5 7" id="KW-1133">Transmembrane helix</keyword>
<feature type="transmembrane region" description="Helical" evidence="7">
    <location>
        <begin position="66"/>
        <end position="84"/>
    </location>
</feature>
<dbReference type="FunFam" id="3.40.50.300:FF:000218">
    <property type="entry name" value="Multidrug ABC transporter ATP-binding protein"/>
    <property type="match status" value="1"/>
</dbReference>
<proteinExistence type="predicted"/>
<accession>A0A212J360</accession>
<dbReference type="InterPro" id="IPR027417">
    <property type="entry name" value="P-loop_NTPase"/>
</dbReference>
<dbReference type="GO" id="GO:0015421">
    <property type="term" value="F:ABC-type oligopeptide transporter activity"/>
    <property type="evidence" value="ECO:0007669"/>
    <property type="project" value="TreeGrafter"/>
</dbReference>
<dbReference type="EMBL" id="FLUQ01000001">
    <property type="protein sequence ID" value="SBV93902.1"/>
    <property type="molecule type" value="Genomic_DNA"/>
</dbReference>
<keyword evidence="10" id="KW-0378">Hydrolase</keyword>
<evidence type="ECO:0000259" key="8">
    <source>
        <dbReference type="PROSITE" id="PS50893"/>
    </source>
</evidence>
<dbReference type="PANTHER" id="PTHR43394:SF1">
    <property type="entry name" value="ATP-BINDING CASSETTE SUB-FAMILY B MEMBER 10, MITOCHONDRIAL"/>
    <property type="match status" value="1"/>
</dbReference>
<feature type="transmembrane region" description="Helical" evidence="7">
    <location>
        <begin position="26"/>
        <end position="46"/>
    </location>
</feature>
<sequence length="587" mass="65702">MQTPVPERRVQSFALYKRCLGYFKPYWAHITLAAVAMLLVACTQPLVAYLVKPTMDEIFVKKDASFLLLIALAYPALELAKVSFRTIQNYVMQYCGLKVLERLRDELFQKMIFLPMRFYEGAQVGMLMSRVINDVVLIRASMPALIMLVRQIFTVIFLIGVAFYQDSFLAFWAIIVMPVAFFPFIYFGRRMRKLSRKGQAKLADISVLLQEIFSGIRVVKAFSTEEREAKRFDKENRRLLSLLLKQTLASEMSSSVMEFMGALAGALVVYYGGMMVINGVSTPGTFFSFLTATIMLYDPVKKMSTSNNDIQKALAGAERVFEILDSPHITVEKDGTIPFAEDFKDLTFENVSFRYQDGTRALDNVSLTVRQGERIALVGPSGGGKTTFVNLIPRFYEPTEGRILLNGRPLEEYTLESLRRTIAMVSQDSFLFNLSVAENILYGQEEAGEEALREAAKAAYADGFVSSLLEGYATMVGERGAKLSGGQKQRLTIARAIVKDAPLLILDEATSALDSESEGIVQKALENLMQNRTSIVIAHRLSTILNADRILVVENGRIVGQGRHEKLLLTSPLYARLYAMQFGQEGA</sequence>
<dbReference type="Pfam" id="PF00664">
    <property type="entry name" value="ABC_membrane"/>
    <property type="match status" value="1"/>
</dbReference>
<evidence type="ECO:0000256" key="5">
    <source>
        <dbReference type="ARBA" id="ARBA00022989"/>
    </source>
</evidence>
<evidence type="ECO:0000256" key="2">
    <source>
        <dbReference type="ARBA" id="ARBA00022692"/>
    </source>
</evidence>
<dbReference type="InterPro" id="IPR017871">
    <property type="entry name" value="ABC_transporter-like_CS"/>
</dbReference>
<dbReference type="InterPro" id="IPR036640">
    <property type="entry name" value="ABC1_TM_sf"/>
</dbReference>
<dbReference type="GO" id="GO:0005524">
    <property type="term" value="F:ATP binding"/>
    <property type="evidence" value="ECO:0007669"/>
    <property type="project" value="UniProtKB-KW"/>
</dbReference>
<protein>
    <submittedName>
        <fullName evidence="10">Lipid A export ATP-binding/permease protein MsbA</fullName>
        <ecNumber evidence="10">3.6.3.-</ecNumber>
    </submittedName>
</protein>
<dbReference type="Gene3D" id="3.40.50.300">
    <property type="entry name" value="P-loop containing nucleotide triphosphate hydrolases"/>
    <property type="match status" value="1"/>
</dbReference>
<comment type="subcellular location">
    <subcellularLocation>
        <location evidence="1">Cell membrane</location>
        <topology evidence="1">Multi-pass membrane protein</topology>
    </subcellularLocation>
</comment>
<dbReference type="GO" id="GO:0005886">
    <property type="term" value="C:plasma membrane"/>
    <property type="evidence" value="ECO:0007669"/>
    <property type="project" value="UniProtKB-SubCell"/>
</dbReference>
<evidence type="ECO:0000256" key="1">
    <source>
        <dbReference type="ARBA" id="ARBA00004651"/>
    </source>
</evidence>
<dbReference type="PANTHER" id="PTHR43394">
    <property type="entry name" value="ATP-DEPENDENT PERMEASE MDL1, MITOCHONDRIAL"/>
    <property type="match status" value="1"/>
</dbReference>
<dbReference type="SMART" id="SM00382">
    <property type="entry name" value="AAA"/>
    <property type="match status" value="1"/>
</dbReference>
<dbReference type="Gene3D" id="1.20.1560.10">
    <property type="entry name" value="ABC transporter type 1, transmembrane domain"/>
    <property type="match status" value="1"/>
</dbReference>
<dbReference type="InterPro" id="IPR003593">
    <property type="entry name" value="AAA+_ATPase"/>
</dbReference>